<dbReference type="InterPro" id="IPR045462">
    <property type="entry name" value="aa-tRNA-synth_I_cd-bd"/>
</dbReference>
<evidence type="ECO:0000256" key="3">
    <source>
        <dbReference type="ARBA" id="ARBA00011245"/>
    </source>
</evidence>
<evidence type="ECO:0000256" key="5">
    <source>
        <dbReference type="ARBA" id="ARBA00022598"/>
    </source>
</evidence>
<gene>
    <name evidence="10" type="primary">gltX</name>
    <name evidence="13" type="ordered locus">Dret_1409</name>
</gene>
<feature type="short sequence motif" description="'HIGH' region" evidence="10">
    <location>
        <begin position="10"/>
        <end position="20"/>
    </location>
</feature>
<dbReference type="Pfam" id="PF19269">
    <property type="entry name" value="Anticodon_2"/>
    <property type="match status" value="1"/>
</dbReference>
<dbReference type="NCBIfam" id="TIGR00464">
    <property type="entry name" value="gltX_bact"/>
    <property type="match status" value="1"/>
</dbReference>
<dbReference type="STRING" id="485915.Dret_1409"/>
<evidence type="ECO:0000256" key="6">
    <source>
        <dbReference type="ARBA" id="ARBA00022741"/>
    </source>
</evidence>
<dbReference type="InterPro" id="IPR008925">
    <property type="entry name" value="aa_tRNA-synth_I_cd-bd_sf"/>
</dbReference>
<accession>C8X2P9</accession>
<keyword evidence="6 10" id="KW-0547">Nucleotide-binding</keyword>
<dbReference type="FunFam" id="3.40.50.620:FF:000007">
    <property type="entry name" value="Glutamate--tRNA ligase"/>
    <property type="match status" value="1"/>
</dbReference>
<dbReference type="RefSeq" id="WP_015751843.1">
    <property type="nucleotide sequence ID" value="NC_013223.1"/>
</dbReference>
<dbReference type="GO" id="GO:0008270">
    <property type="term" value="F:zinc ion binding"/>
    <property type="evidence" value="ECO:0007669"/>
    <property type="project" value="InterPro"/>
</dbReference>
<dbReference type="OrthoDB" id="9807503at2"/>
<evidence type="ECO:0000256" key="4">
    <source>
        <dbReference type="ARBA" id="ARBA00022490"/>
    </source>
</evidence>
<dbReference type="InterPro" id="IPR020751">
    <property type="entry name" value="aa-tRNA-synth_I_codon-bd_sub2"/>
</dbReference>
<evidence type="ECO:0000313" key="14">
    <source>
        <dbReference type="Proteomes" id="UP000001052"/>
    </source>
</evidence>
<reference evidence="14" key="1">
    <citation type="submission" date="2009-09" db="EMBL/GenBank/DDBJ databases">
        <title>The complete chromosome of Desulfohalobium retbaense DSM 5692.</title>
        <authorList>
            <consortium name="US DOE Joint Genome Institute (JGI-PGF)"/>
            <person name="Lucas S."/>
            <person name="Copeland A."/>
            <person name="Lapidus A."/>
            <person name="Glavina del Rio T."/>
            <person name="Dalin E."/>
            <person name="Tice H."/>
            <person name="Bruce D."/>
            <person name="Goodwin L."/>
            <person name="Pitluck S."/>
            <person name="Kyrpides N."/>
            <person name="Mavromatis K."/>
            <person name="Ivanova N."/>
            <person name="Mikhailova N."/>
            <person name="Munk A.C."/>
            <person name="Brettin T."/>
            <person name="Detter J.C."/>
            <person name="Han C."/>
            <person name="Tapia R."/>
            <person name="Larimer F."/>
            <person name="Land M."/>
            <person name="Hauser L."/>
            <person name="Markowitz V."/>
            <person name="Cheng J.-F."/>
            <person name="Hugenholtz P."/>
            <person name="Woyke T."/>
            <person name="Wu D."/>
            <person name="Spring S."/>
            <person name="Klenk H.-P."/>
            <person name="Eisen J.A."/>
        </authorList>
    </citation>
    <scope>NUCLEOTIDE SEQUENCE [LARGE SCALE GENOMIC DNA]</scope>
    <source>
        <strain evidence="14">DSM 5692</strain>
    </source>
</reference>
<feature type="short sequence motif" description="'KMSKS' region" evidence="10">
    <location>
        <begin position="236"/>
        <end position="240"/>
    </location>
</feature>
<proteinExistence type="inferred from homology"/>
<organism evidence="13 14">
    <name type="scientific">Desulfohalobium retbaense (strain ATCC 49708 / DSM 5692 / JCM 16813 / HR100)</name>
    <dbReference type="NCBI Taxonomy" id="485915"/>
    <lineage>
        <taxon>Bacteria</taxon>
        <taxon>Pseudomonadati</taxon>
        <taxon>Thermodesulfobacteriota</taxon>
        <taxon>Desulfovibrionia</taxon>
        <taxon>Desulfovibrionales</taxon>
        <taxon>Desulfohalobiaceae</taxon>
        <taxon>Desulfohalobium</taxon>
    </lineage>
</organism>
<comment type="caution">
    <text evidence="10">Lacks conserved residue(s) required for the propagation of feature annotation.</text>
</comment>
<feature type="domain" description="Glutamyl/glutaminyl-tRNA synthetase class Ib catalytic" evidence="11">
    <location>
        <begin position="4"/>
        <end position="304"/>
    </location>
</feature>
<dbReference type="GO" id="GO:0005829">
    <property type="term" value="C:cytosol"/>
    <property type="evidence" value="ECO:0007669"/>
    <property type="project" value="TreeGrafter"/>
</dbReference>
<keyword evidence="4 10" id="KW-0963">Cytoplasm</keyword>
<name>C8X2P9_DESRD</name>
<evidence type="ECO:0000256" key="10">
    <source>
        <dbReference type="HAMAP-Rule" id="MF_00022"/>
    </source>
</evidence>
<dbReference type="Gene3D" id="3.40.50.620">
    <property type="entry name" value="HUPs"/>
    <property type="match status" value="1"/>
</dbReference>
<evidence type="ECO:0000256" key="1">
    <source>
        <dbReference type="ARBA" id="ARBA00004496"/>
    </source>
</evidence>
<comment type="function">
    <text evidence="10">Catalyzes the attachment of glutamate to tRNA(Glu) in a two-step reaction: glutamate is first activated by ATP to form Glu-AMP and then transferred to the acceptor end of tRNA(Glu).</text>
</comment>
<keyword evidence="8 10" id="KW-0648">Protein biosynthesis</keyword>
<dbReference type="InterPro" id="IPR000924">
    <property type="entry name" value="Glu/Gln-tRNA-synth"/>
</dbReference>
<dbReference type="PANTHER" id="PTHR43311">
    <property type="entry name" value="GLUTAMATE--TRNA LIGASE"/>
    <property type="match status" value="1"/>
</dbReference>
<comment type="catalytic activity">
    <reaction evidence="10">
        <text>tRNA(Glu) + L-glutamate + ATP = L-glutamyl-tRNA(Glu) + AMP + diphosphate</text>
        <dbReference type="Rhea" id="RHEA:23540"/>
        <dbReference type="Rhea" id="RHEA-COMP:9663"/>
        <dbReference type="Rhea" id="RHEA-COMP:9680"/>
        <dbReference type="ChEBI" id="CHEBI:29985"/>
        <dbReference type="ChEBI" id="CHEBI:30616"/>
        <dbReference type="ChEBI" id="CHEBI:33019"/>
        <dbReference type="ChEBI" id="CHEBI:78442"/>
        <dbReference type="ChEBI" id="CHEBI:78520"/>
        <dbReference type="ChEBI" id="CHEBI:456215"/>
        <dbReference type="EC" id="6.1.1.17"/>
    </reaction>
</comment>
<sequence>MEPIITRFPPSPTGHLHIGGARTALFNWLLARHFGGRFVLRIEDTDAARSTDEMTEGILEGMRWLGLDWDEGPYYQSQRTALYQEHIERLLAEDKAYYCQCTPDEVEAMREQARARGDKPKYDGRCREKNLGPGPDRVVRFKAPLGGSTSYMDAVRGANAVDNSELDDFIIRRADGSPTYQLAVVVDDASMGITHILRGDDHMSNTPKQVLLYEALGYPLPVFGHVPMILGPDKKKLSKRHGAASVLEYRDQGYLPEAVVNYLARLGWSHGDQEIFEVEELIQLFTPDNLGKSACVFDTEKLEWVNAQHIKHRRPAELVQALNTALAEDNLPQGAAEYLEQIIPLLQPRAKTMREMADMAAVFVIDDDALPRDPGLVEKFITDEAKAHLHALASRFEALQDFSQSGLESVVREYLEETDLKFKALAQPIRVALTGRKASPGLFEMMEVLGKDRVLRRFQAVAA</sequence>
<comment type="subcellular location">
    <subcellularLocation>
        <location evidence="1 10">Cytoplasm</location>
    </subcellularLocation>
</comment>
<evidence type="ECO:0000259" key="12">
    <source>
        <dbReference type="Pfam" id="PF19269"/>
    </source>
</evidence>
<comment type="subunit">
    <text evidence="3 10">Monomer.</text>
</comment>
<dbReference type="GO" id="GO:0004818">
    <property type="term" value="F:glutamate-tRNA ligase activity"/>
    <property type="evidence" value="ECO:0007669"/>
    <property type="project" value="UniProtKB-UniRule"/>
</dbReference>
<keyword evidence="5 10" id="KW-0436">Ligase</keyword>
<dbReference type="HOGENOM" id="CLU_015768_6_3_7"/>
<keyword evidence="7 10" id="KW-0067">ATP-binding</keyword>
<dbReference type="SUPFAM" id="SSF48163">
    <property type="entry name" value="An anticodon-binding domain of class I aminoacyl-tRNA synthetases"/>
    <property type="match status" value="1"/>
</dbReference>
<dbReference type="Pfam" id="PF00749">
    <property type="entry name" value="tRNA-synt_1c"/>
    <property type="match status" value="1"/>
</dbReference>
<evidence type="ECO:0000259" key="11">
    <source>
        <dbReference type="Pfam" id="PF00749"/>
    </source>
</evidence>
<dbReference type="KEGG" id="drt:Dret_1409"/>
<dbReference type="AlphaFoldDB" id="C8X2P9"/>
<comment type="similarity">
    <text evidence="2 10">Belongs to the class-I aminoacyl-tRNA synthetase family. Glutamate--tRNA ligase type 1 subfamily.</text>
</comment>
<dbReference type="Proteomes" id="UP000001052">
    <property type="component" value="Chromosome"/>
</dbReference>
<reference evidence="13 14" key="2">
    <citation type="journal article" date="2010" name="Stand. Genomic Sci.">
        <title>Complete genome sequence of Desulfohalobium retbaense type strain (HR(100)).</title>
        <authorList>
            <person name="Spring S."/>
            <person name="Nolan M."/>
            <person name="Lapidus A."/>
            <person name="Glavina Del Rio T."/>
            <person name="Copeland A."/>
            <person name="Tice H."/>
            <person name="Cheng J.F."/>
            <person name="Lucas S."/>
            <person name="Land M."/>
            <person name="Chen F."/>
            <person name="Bruce D."/>
            <person name="Goodwin L."/>
            <person name="Pitluck S."/>
            <person name="Ivanova N."/>
            <person name="Mavromatis K."/>
            <person name="Mikhailova N."/>
            <person name="Pati A."/>
            <person name="Chen A."/>
            <person name="Palaniappan K."/>
            <person name="Hauser L."/>
            <person name="Chang Y.J."/>
            <person name="Jeffries C.D."/>
            <person name="Munk C."/>
            <person name="Kiss H."/>
            <person name="Chain P."/>
            <person name="Han C."/>
            <person name="Brettin T."/>
            <person name="Detter J.C."/>
            <person name="Schuler E."/>
            <person name="Goker M."/>
            <person name="Rohde M."/>
            <person name="Bristow J."/>
            <person name="Eisen J.A."/>
            <person name="Markowitz V."/>
            <person name="Hugenholtz P."/>
            <person name="Kyrpides N.C."/>
            <person name="Klenk H.P."/>
        </authorList>
    </citation>
    <scope>NUCLEOTIDE SEQUENCE [LARGE SCALE GENOMIC DNA]</scope>
    <source>
        <strain evidence="13 14">DSM 5692</strain>
    </source>
</reference>
<dbReference type="GO" id="GO:0006424">
    <property type="term" value="P:glutamyl-tRNA aminoacylation"/>
    <property type="evidence" value="ECO:0007669"/>
    <property type="project" value="UniProtKB-UniRule"/>
</dbReference>
<dbReference type="InterPro" id="IPR033910">
    <property type="entry name" value="GluRS_core"/>
</dbReference>
<evidence type="ECO:0000256" key="7">
    <source>
        <dbReference type="ARBA" id="ARBA00022840"/>
    </source>
</evidence>
<dbReference type="InterPro" id="IPR004527">
    <property type="entry name" value="Glu-tRNA-ligase_bac/mito"/>
</dbReference>
<dbReference type="InterPro" id="IPR014729">
    <property type="entry name" value="Rossmann-like_a/b/a_fold"/>
</dbReference>
<feature type="domain" description="Aminoacyl-tRNA synthetase class I anticodon-binding" evidence="12">
    <location>
        <begin position="332"/>
        <end position="460"/>
    </location>
</feature>
<dbReference type="EMBL" id="CP001734">
    <property type="protein sequence ID" value="ACV68696.1"/>
    <property type="molecule type" value="Genomic_DNA"/>
</dbReference>
<dbReference type="GO" id="GO:0005524">
    <property type="term" value="F:ATP binding"/>
    <property type="evidence" value="ECO:0007669"/>
    <property type="project" value="UniProtKB-UniRule"/>
</dbReference>
<dbReference type="eggNOG" id="COG0008">
    <property type="taxonomic scope" value="Bacteria"/>
</dbReference>
<evidence type="ECO:0000256" key="8">
    <source>
        <dbReference type="ARBA" id="ARBA00022917"/>
    </source>
</evidence>
<dbReference type="EC" id="6.1.1.17" evidence="10"/>
<keyword evidence="9 10" id="KW-0030">Aminoacyl-tRNA synthetase</keyword>
<dbReference type="CDD" id="cd00808">
    <property type="entry name" value="GluRS_core"/>
    <property type="match status" value="1"/>
</dbReference>
<protein>
    <recommendedName>
        <fullName evidence="10">Glutamate--tRNA ligase</fullName>
        <ecNumber evidence="10">6.1.1.17</ecNumber>
    </recommendedName>
    <alternativeName>
        <fullName evidence="10">Glutamyl-tRNA synthetase</fullName>
        <shortName evidence="10">GluRS</shortName>
    </alternativeName>
</protein>
<dbReference type="GO" id="GO:0000049">
    <property type="term" value="F:tRNA binding"/>
    <property type="evidence" value="ECO:0007669"/>
    <property type="project" value="InterPro"/>
</dbReference>
<evidence type="ECO:0000313" key="13">
    <source>
        <dbReference type="EMBL" id="ACV68696.1"/>
    </source>
</evidence>
<dbReference type="PROSITE" id="PS00178">
    <property type="entry name" value="AA_TRNA_LIGASE_I"/>
    <property type="match status" value="1"/>
</dbReference>
<feature type="binding site" evidence="10">
    <location>
        <position position="239"/>
    </location>
    <ligand>
        <name>ATP</name>
        <dbReference type="ChEBI" id="CHEBI:30616"/>
    </ligand>
</feature>
<evidence type="ECO:0000256" key="2">
    <source>
        <dbReference type="ARBA" id="ARBA00007894"/>
    </source>
</evidence>
<dbReference type="HAMAP" id="MF_00022">
    <property type="entry name" value="Glu_tRNA_synth_type1"/>
    <property type="match status" value="1"/>
</dbReference>
<keyword evidence="14" id="KW-1185">Reference proteome</keyword>
<dbReference type="PANTHER" id="PTHR43311:SF2">
    <property type="entry name" value="GLUTAMATE--TRNA LIGASE, MITOCHONDRIAL-RELATED"/>
    <property type="match status" value="1"/>
</dbReference>
<dbReference type="Gene3D" id="1.10.10.350">
    <property type="match status" value="1"/>
</dbReference>
<dbReference type="SUPFAM" id="SSF52374">
    <property type="entry name" value="Nucleotidylyl transferase"/>
    <property type="match status" value="1"/>
</dbReference>
<evidence type="ECO:0000256" key="9">
    <source>
        <dbReference type="ARBA" id="ARBA00023146"/>
    </source>
</evidence>
<dbReference type="InterPro" id="IPR020058">
    <property type="entry name" value="Glu/Gln-tRNA-synth_Ib_cat-dom"/>
</dbReference>
<dbReference type="InterPro" id="IPR001412">
    <property type="entry name" value="aa-tRNA-synth_I_CS"/>
</dbReference>
<dbReference type="InterPro" id="IPR049940">
    <property type="entry name" value="GluQ/Sye"/>
</dbReference>
<dbReference type="PRINTS" id="PR00987">
    <property type="entry name" value="TRNASYNTHGLU"/>
</dbReference>